<dbReference type="Pfam" id="PF04265">
    <property type="entry name" value="TPK_B1_binding"/>
    <property type="match status" value="1"/>
</dbReference>
<protein>
    <recommendedName>
        <fullName evidence="5">Thiamine diphosphokinase</fullName>
        <ecNumber evidence="5">2.7.6.2</ecNumber>
    </recommendedName>
</protein>
<dbReference type="PANTHER" id="PTHR41299:SF1">
    <property type="entry name" value="THIAMINE PYROPHOSPHOKINASE"/>
    <property type="match status" value="1"/>
</dbReference>
<evidence type="ECO:0000256" key="1">
    <source>
        <dbReference type="ARBA" id="ARBA00022679"/>
    </source>
</evidence>
<proteinExistence type="predicted"/>
<dbReference type="GO" id="GO:0004788">
    <property type="term" value="F:thiamine diphosphokinase activity"/>
    <property type="evidence" value="ECO:0007669"/>
    <property type="project" value="UniProtKB-UniRule"/>
</dbReference>
<evidence type="ECO:0000256" key="4">
    <source>
        <dbReference type="ARBA" id="ARBA00022840"/>
    </source>
</evidence>
<dbReference type="GO" id="GO:0006772">
    <property type="term" value="P:thiamine metabolic process"/>
    <property type="evidence" value="ECO:0007669"/>
    <property type="project" value="UniProtKB-UniRule"/>
</dbReference>
<dbReference type="PANTHER" id="PTHR41299">
    <property type="entry name" value="THIAMINE PYROPHOSPHOKINASE"/>
    <property type="match status" value="1"/>
</dbReference>
<dbReference type="SUPFAM" id="SSF63999">
    <property type="entry name" value="Thiamin pyrophosphokinase, catalytic domain"/>
    <property type="match status" value="1"/>
</dbReference>
<dbReference type="InterPro" id="IPR036759">
    <property type="entry name" value="TPK_catalytic_sf"/>
</dbReference>
<keyword evidence="4" id="KW-0067">ATP-binding</keyword>
<accession>A0A6N2V6B1</accession>
<gene>
    <name evidence="7" type="primary">thiN</name>
    <name evidence="7" type="ORF">AULFYP135_02329</name>
</gene>
<keyword evidence="3 7" id="KW-0418">Kinase</keyword>
<keyword evidence="1 7" id="KW-0808">Transferase</keyword>
<dbReference type="GO" id="GO:0016301">
    <property type="term" value="F:kinase activity"/>
    <property type="evidence" value="ECO:0007669"/>
    <property type="project" value="UniProtKB-KW"/>
</dbReference>
<dbReference type="EMBL" id="CACRSL010000005">
    <property type="protein sequence ID" value="VYT25964.1"/>
    <property type="molecule type" value="Genomic_DNA"/>
</dbReference>
<name>A0A6N2V6B1_9FIRM</name>
<keyword evidence="2" id="KW-0547">Nucleotide-binding</keyword>
<dbReference type="NCBIfam" id="TIGR01378">
    <property type="entry name" value="thi_PPkinase"/>
    <property type="match status" value="1"/>
</dbReference>
<dbReference type="GO" id="GO:0030975">
    <property type="term" value="F:thiamine binding"/>
    <property type="evidence" value="ECO:0007669"/>
    <property type="project" value="InterPro"/>
</dbReference>
<sequence>MTKRCVIITAGELGEPSRYQDVIRPGDFLICCDGGYAHAKTLGVRPDLILGDFDSYEGDLPEGVPTEGFSSIKDDTDTMLAIKEAIHRGYEEILLLAALGGRMDHSFANLQSLMYLRQAGKKGWLVGARDRAYLLFGGETLILPREEGVAVSVFSYGEQVEGVTFQGLYYPLQGARLTNGFPLGVSNHFAAPSASITLAKGTLLVMVSQI</sequence>
<organism evidence="7">
    <name type="scientific">uncultured Anaerotruncus sp</name>
    <dbReference type="NCBI Taxonomy" id="905011"/>
    <lineage>
        <taxon>Bacteria</taxon>
        <taxon>Bacillati</taxon>
        <taxon>Bacillota</taxon>
        <taxon>Clostridia</taxon>
        <taxon>Eubacteriales</taxon>
        <taxon>Oscillospiraceae</taxon>
        <taxon>Anaerotruncus</taxon>
        <taxon>environmental samples</taxon>
    </lineage>
</organism>
<dbReference type="Pfam" id="PF04263">
    <property type="entry name" value="TPK_catalytic"/>
    <property type="match status" value="1"/>
</dbReference>
<dbReference type="AlphaFoldDB" id="A0A6N2V6B1"/>
<reference evidence="7" key="1">
    <citation type="submission" date="2019-11" db="EMBL/GenBank/DDBJ databases">
        <authorList>
            <person name="Feng L."/>
        </authorList>
    </citation>
    <scope>NUCLEOTIDE SEQUENCE</scope>
    <source>
        <strain evidence="7">AundefinedLFYP135</strain>
    </source>
</reference>
<dbReference type="SMART" id="SM00983">
    <property type="entry name" value="TPK_B1_binding"/>
    <property type="match status" value="1"/>
</dbReference>
<dbReference type="SUPFAM" id="SSF63862">
    <property type="entry name" value="Thiamin pyrophosphokinase, substrate-binding domain"/>
    <property type="match status" value="1"/>
</dbReference>
<dbReference type="InterPro" id="IPR007371">
    <property type="entry name" value="TPK_catalytic"/>
</dbReference>
<dbReference type="InterPro" id="IPR036371">
    <property type="entry name" value="TPK_B1-bd_sf"/>
</dbReference>
<dbReference type="InterPro" id="IPR053149">
    <property type="entry name" value="TPK"/>
</dbReference>
<dbReference type="CDD" id="cd07995">
    <property type="entry name" value="TPK"/>
    <property type="match status" value="1"/>
</dbReference>
<dbReference type="EC" id="2.7.6.2" evidence="5"/>
<dbReference type="InterPro" id="IPR006282">
    <property type="entry name" value="Thi_PPkinase"/>
</dbReference>
<evidence type="ECO:0000313" key="7">
    <source>
        <dbReference type="EMBL" id="VYT25964.1"/>
    </source>
</evidence>
<dbReference type="GO" id="GO:0005524">
    <property type="term" value="F:ATP binding"/>
    <property type="evidence" value="ECO:0007669"/>
    <property type="project" value="UniProtKB-KW"/>
</dbReference>
<evidence type="ECO:0000259" key="6">
    <source>
        <dbReference type="SMART" id="SM00983"/>
    </source>
</evidence>
<feature type="domain" description="Thiamin pyrophosphokinase thiamin-binding" evidence="6">
    <location>
        <begin position="138"/>
        <end position="204"/>
    </location>
</feature>
<evidence type="ECO:0000256" key="5">
    <source>
        <dbReference type="NCBIfam" id="TIGR01378"/>
    </source>
</evidence>
<dbReference type="InterPro" id="IPR007373">
    <property type="entry name" value="Thiamin_PyroPKinase_B1-bd"/>
</dbReference>
<dbReference type="GO" id="GO:0009229">
    <property type="term" value="P:thiamine diphosphate biosynthetic process"/>
    <property type="evidence" value="ECO:0007669"/>
    <property type="project" value="InterPro"/>
</dbReference>
<evidence type="ECO:0000256" key="3">
    <source>
        <dbReference type="ARBA" id="ARBA00022777"/>
    </source>
</evidence>
<evidence type="ECO:0000256" key="2">
    <source>
        <dbReference type="ARBA" id="ARBA00022741"/>
    </source>
</evidence>
<dbReference type="Gene3D" id="3.40.50.10240">
    <property type="entry name" value="Thiamin pyrophosphokinase, catalytic domain"/>
    <property type="match status" value="1"/>
</dbReference>